<organism evidence="2 3">
    <name type="scientific">Cladobotryum mycophilum</name>
    <dbReference type="NCBI Taxonomy" id="491253"/>
    <lineage>
        <taxon>Eukaryota</taxon>
        <taxon>Fungi</taxon>
        <taxon>Dikarya</taxon>
        <taxon>Ascomycota</taxon>
        <taxon>Pezizomycotina</taxon>
        <taxon>Sordariomycetes</taxon>
        <taxon>Hypocreomycetidae</taxon>
        <taxon>Hypocreales</taxon>
        <taxon>Hypocreaceae</taxon>
        <taxon>Cladobotryum</taxon>
    </lineage>
</organism>
<dbReference type="Pfam" id="PF13602">
    <property type="entry name" value="ADH_zinc_N_2"/>
    <property type="match status" value="1"/>
</dbReference>
<keyword evidence="3" id="KW-1185">Reference proteome</keyword>
<reference evidence="2 3" key="1">
    <citation type="submission" date="2024-01" db="EMBL/GenBank/DDBJ databases">
        <title>Complete genome of Cladobotryum mycophilum ATHUM6906.</title>
        <authorList>
            <person name="Christinaki A.C."/>
            <person name="Myridakis A.I."/>
            <person name="Kouvelis V.N."/>
        </authorList>
    </citation>
    <scope>NUCLEOTIDE SEQUENCE [LARGE SCALE GENOMIC DNA]</scope>
    <source>
        <strain evidence="2 3">ATHUM6906</strain>
    </source>
</reference>
<dbReference type="InterPro" id="IPR013154">
    <property type="entry name" value="ADH-like_N"/>
</dbReference>
<dbReference type="PANTHER" id="PTHR11695">
    <property type="entry name" value="ALCOHOL DEHYDROGENASE RELATED"/>
    <property type="match status" value="1"/>
</dbReference>
<evidence type="ECO:0000313" key="3">
    <source>
        <dbReference type="Proteomes" id="UP001338125"/>
    </source>
</evidence>
<dbReference type="InterPro" id="IPR050700">
    <property type="entry name" value="YIM1/Zinc_Alcohol_DH_Fams"/>
</dbReference>
<dbReference type="Pfam" id="PF08240">
    <property type="entry name" value="ADH_N"/>
    <property type="match status" value="1"/>
</dbReference>
<sequence>MATNKLPNTMKVVHQVDPKTSQLRLDKSSLPTPSGSDEHLIQVKATSPCLGELAWEVNFPDLFPKDRERVPCTECAGIVVSSPDSNGPFKPGDEVFFRLHARAPGCLREYTIANTSQIALKPKSLGWIEAAATPLSSLTAYQGLFHHGLLDKKALSGDREALDKNAKLRVLITGAGGGVGSWATQLAAAAGAGAIIAVCGPSKAEDVRKAGATEIVDYTKGSIQDWVGEEDESRLCDMALDCVGGSSLAGCWSAVKENGILLSVAESPDSQKPVSLDKKLAKSTWFLMDTSGSDLTEIANVIEAGKASPWIDSVLEFEEFDEAFKKVESGKPKGKVVIKVAC</sequence>
<dbReference type="InterPro" id="IPR011032">
    <property type="entry name" value="GroES-like_sf"/>
</dbReference>
<protein>
    <submittedName>
        <fullName evidence="2">Zinc-binding oxidoreductase</fullName>
    </submittedName>
</protein>
<comment type="caution">
    <text evidence="2">The sequence shown here is derived from an EMBL/GenBank/DDBJ whole genome shotgun (WGS) entry which is preliminary data.</text>
</comment>
<gene>
    <name evidence="2" type="ORF">PT974_12280</name>
</gene>
<dbReference type="Gene3D" id="3.40.50.720">
    <property type="entry name" value="NAD(P)-binding Rossmann-like Domain"/>
    <property type="match status" value="1"/>
</dbReference>
<dbReference type="Proteomes" id="UP001338125">
    <property type="component" value="Unassembled WGS sequence"/>
</dbReference>
<dbReference type="SUPFAM" id="SSF51735">
    <property type="entry name" value="NAD(P)-binding Rossmann-fold domains"/>
    <property type="match status" value="1"/>
</dbReference>
<evidence type="ECO:0000259" key="1">
    <source>
        <dbReference type="SMART" id="SM00829"/>
    </source>
</evidence>
<feature type="domain" description="Enoyl reductase (ER)" evidence="1">
    <location>
        <begin position="19"/>
        <end position="338"/>
    </location>
</feature>
<accession>A0ABR0S8Q1</accession>
<evidence type="ECO:0000313" key="2">
    <source>
        <dbReference type="EMBL" id="KAK5988140.1"/>
    </source>
</evidence>
<dbReference type="SMART" id="SM00829">
    <property type="entry name" value="PKS_ER"/>
    <property type="match status" value="1"/>
</dbReference>
<dbReference type="SUPFAM" id="SSF50129">
    <property type="entry name" value="GroES-like"/>
    <property type="match status" value="1"/>
</dbReference>
<dbReference type="CDD" id="cd05289">
    <property type="entry name" value="MDR_like_2"/>
    <property type="match status" value="1"/>
</dbReference>
<dbReference type="InterPro" id="IPR020843">
    <property type="entry name" value="ER"/>
</dbReference>
<proteinExistence type="predicted"/>
<dbReference type="PANTHER" id="PTHR11695:SF647">
    <property type="entry name" value="ENOYL REDUCTASE (ER) DOMAIN-CONTAINING PROTEIN"/>
    <property type="match status" value="1"/>
</dbReference>
<dbReference type="Gene3D" id="3.90.180.10">
    <property type="entry name" value="Medium-chain alcohol dehydrogenases, catalytic domain"/>
    <property type="match status" value="1"/>
</dbReference>
<dbReference type="EMBL" id="JAVFKD010000016">
    <property type="protein sequence ID" value="KAK5988140.1"/>
    <property type="molecule type" value="Genomic_DNA"/>
</dbReference>
<name>A0ABR0S8Q1_9HYPO</name>
<dbReference type="InterPro" id="IPR036291">
    <property type="entry name" value="NAD(P)-bd_dom_sf"/>
</dbReference>